<protein>
    <recommendedName>
        <fullName evidence="2">GLTSCR protein conserved domain-containing protein</fullName>
    </recommendedName>
</protein>
<dbReference type="EMBL" id="AWGH01000003">
    <property type="protein sequence ID" value="ODO06115.1"/>
    <property type="molecule type" value="Genomic_DNA"/>
</dbReference>
<evidence type="ECO:0000259" key="2">
    <source>
        <dbReference type="Pfam" id="PF15249"/>
    </source>
</evidence>
<dbReference type="AlphaFoldDB" id="A0A1E3JZC4"/>
<dbReference type="GeneID" id="30190560"/>
<proteinExistence type="predicted"/>
<feature type="region of interest" description="Disordered" evidence="1">
    <location>
        <begin position="479"/>
        <end position="498"/>
    </location>
</feature>
<gene>
    <name evidence="3" type="ORF">L198_01347</name>
</gene>
<dbReference type="Pfam" id="PF15249">
    <property type="entry name" value="GLTSCR1"/>
    <property type="match status" value="1"/>
</dbReference>
<comment type="caution">
    <text evidence="3">The sequence shown here is derived from an EMBL/GenBank/DDBJ whole genome shotgun (WGS) entry which is preliminary data.</text>
</comment>
<feature type="compositionally biased region" description="Low complexity" evidence="1">
    <location>
        <begin position="24"/>
        <end position="34"/>
    </location>
</feature>
<feature type="region of interest" description="Disordered" evidence="1">
    <location>
        <begin position="1"/>
        <end position="117"/>
    </location>
</feature>
<organism evidence="3 4">
    <name type="scientific">Cryptococcus wingfieldii CBS 7118</name>
    <dbReference type="NCBI Taxonomy" id="1295528"/>
    <lineage>
        <taxon>Eukaryota</taxon>
        <taxon>Fungi</taxon>
        <taxon>Dikarya</taxon>
        <taxon>Basidiomycota</taxon>
        <taxon>Agaricomycotina</taxon>
        <taxon>Tremellomycetes</taxon>
        <taxon>Tremellales</taxon>
        <taxon>Cryptococcaceae</taxon>
        <taxon>Cryptococcus</taxon>
    </lineage>
</organism>
<evidence type="ECO:0000256" key="1">
    <source>
        <dbReference type="SAM" id="MobiDB-lite"/>
    </source>
</evidence>
<dbReference type="OrthoDB" id="2556847at2759"/>
<feature type="compositionally biased region" description="Low complexity" evidence="1">
    <location>
        <begin position="59"/>
        <end position="70"/>
    </location>
</feature>
<name>A0A1E3JZC4_9TREE</name>
<feature type="compositionally biased region" description="Low complexity" evidence="1">
    <location>
        <begin position="80"/>
        <end position="93"/>
    </location>
</feature>
<sequence>MSDGYTVKQEAIGDDAPEPARVMANGVNGVASGSGVNGDGQRLFKREDAWTPTPTARGSATPTSYTSTPSRHYAPPPPQSQQNQQQKPVQATPKAFPGQVDAEQGSSTGGSGWEKQLAGRKRKWGVMGFGKDEQEALADSWTSLHLAVELDQDATLNPPPPTRFTSVEDAVQRLLPYHIWQVHDEELNTWDKADVARETKEASELLLRLKNIKSRFAKALLREDDRPAPLPSAINFLQTSHSAVRDQVSYLQSNLRHSKQQWSYLDQEQRRVAEVRRKAREDEEAMKRVVGMAMQEAVRPLGPGSGGTVSRPSIPAQQARPPIQESPTKRTRGRPPGTGRLQLAASSGSNLQAVASPNGNPIRSAAGSPGSATGAMTPGGRTGTPTPGVNGAGTPGRPPPPPQGPVSLTINISLLPQLVSIGLIPSTPVQATPAASSQKWPATIIKTLDDKKSVQVSINLGLCTKPQLLSLAKILNVKGSTPSAPSTPSSTAGAGPSQ</sequence>
<evidence type="ECO:0000313" key="3">
    <source>
        <dbReference type="EMBL" id="ODO06115.1"/>
    </source>
</evidence>
<accession>A0A1E3JZC4</accession>
<feature type="compositionally biased region" description="Polar residues" evidence="1">
    <location>
        <begin position="344"/>
        <end position="361"/>
    </location>
</feature>
<dbReference type="InterPro" id="IPR015671">
    <property type="entry name" value="GSCR1_dom"/>
</dbReference>
<reference evidence="3 4" key="1">
    <citation type="submission" date="2016-06" db="EMBL/GenBank/DDBJ databases">
        <title>Evolution of pathogenesis and genome organization in the Tremellales.</title>
        <authorList>
            <person name="Cuomo C."/>
            <person name="Litvintseva A."/>
            <person name="Heitman J."/>
            <person name="Chen Y."/>
            <person name="Sun S."/>
            <person name="Springer D."/>
            <person name="Dromer F."/>
            <person name="Young S."/>
            <person name="Zeng Q."/>
            <person name="Chapman S."/>
            <person name="Gujja S."/>
            <person name="Saif S."/>
            <person name="Birren B."/>
        </authorList>
    </citation>
    <scope>NUCLEOTIDE SEQUENCE [LARGE SCALE GENOMIC DNA]</scope>
    <source>
        <strain evidence="3 4">CBS 7118</strain>
    </source>
</reference>
<dbReference type="RefSeq" id="XP_019034215.1">
    <property type="nucleotide sequence ID" value="XM_019173510.1"/>
</dbReference>
<feature type="region of interest" description="Disordered" evidence="1">
    <location>
        <begin position="298"/>
        <end position="407"/>
    </location>
</feature>
<keyword evidence="4" id="KW-1185">Reference proteome</keyword>
<feature type="compositionally biased region" description="Low complexity" evidence="1">
    <location>
        <begin position="364"/>
        <end position="388"/>
    </location>
</feature>
<evidence type="ECO:0000313" key="4">
    <source>
        <dbReference type="Proteomes" id="UP000094819"/>
    </source>
</evidence>
<feature type="domain" description="GLTSCR protein conserved" evidence="2">
    <location>
        <begin position="151"/>
        <end position="246"/>
    </location>
</feature>
<dbReference type="Proteomes" id="UP000094819">
    <property type="component" value="Unassembled WGS sequence"/>
</dbReference>